<dbReference type="PROSITE" id="PS50937">
    <property type="entry name" value="HTH_MERR_2"/>
    <property type="match status" value="1"/>
</dbReference>
<dbReference type="EMBL" id="CP014945">
    <property type="protein sequence ID" value="AMT96117.1"/>
    <property type="molecule type" value="Genomic_DNA"/>
</dbReference>
<keyword evidence="1" id="KW-0678">Repressor</keyword>
<dbReference type="GeneID" id="33060611"/>
<protein>
    <submittedName>
        <fullName evidence="6">MerR family transcriptional regulator</fullName>
    </submittedName>
</protein>
<evidence type="ECO:0000256" key="1">
    <source>
        <dbReference type="ARBA" id="ARBA00022491"/>
    </source>
</evidence>
<organism evidence="6 7">
    <name type="scientific">Psychrobacter alimentarius</name>
    <dbReference type="NCBI Taxonomy" id="261164"/>
    <lineage>
        <taxon>Bacteria</taxon>
        <taxon>Pseudomonadati</taxon>
        <taxon>Pseudomonadota</taxon>
        <taxon>Gammaproteobacteria</taxon>
        <taxon>Moraxellales</taxon>
        <taxon>Moraxellaceae</taxon>
        <taxon>Psychrobacter</taxon>
    </lineage>
</organism>
<evidence type="ECO:0000256" key="2">
    <source>
        <dbReference type="ARBA" id="ARBA00023015"/>
    </source>
</evidence>
<evidence type="ECO:0000256" key="4">
    <source>
        <dbReference type="ARBA" id="ARBA00023163"/>
    </source>
</evidence>
<dbReference type="PANTHER" id="PTHR30204">
    <property type="entry name" value="REDOX-CYCLING DRUG-SENSING TRANSCRIPTIONAL ACTIVATOR SOXR"/>
    <property type="match status" value="1"/>
</dbReference>
<evidence type="ECO:0000313" key="7">
    <source>
        <dbReference type="Proteomes" id="UP000076104"/>
    </source>
</evidence>
<dbReference type="PANTHER" id="PTHR30204:SF69">
    <property type="entry name" value="MERR-FAMILY TRANSCRIPTIONAL REGULATOR"/>
    <property type="match status" value="1"/>
</dbReference>
<evidence type="ECO:0000313" key="6">
    <source>
        <dbReference type="EMBL" id="AMT96117.1"/>
    </source>
</evidence>
<dbReference type="SMART" id="SM00422">
    <property type="entry name" value="HTH_MERR"/>
    <property type="match status" value="1"/>
</dbReference>
<dbReference type="SUPFAM" id="SSF46955">
    <property type="entry name" value="Putative DNA-binding domain"/>
    <property type="match status" value="1"/>
</dbReference>
<feature type="domain" description="HTH merR-type" evidence="5">
    <location>
        <begin position="10"/>
        <end position="78"/>
    </location>
</feature>
<dbReference type="RefSeq" id="WP_062843869.1">
    <property type="nucleotide sequence ID" value="NZ_CP014945.1"/>
</dbReference>
<dbReference type="CDD" id="cd00592">
    <property type="entry name" value="HTH_MerR-like"/>
    <property type="match status" value="1"/>
</dbReference>
<proteinExistence type="predicted"/>
<dbReference type="Pfam" id="PF13411">
    <property type="entry name" value="MerR_1"/>
    <property type="match status" value="1"/>
</dbReference>
<keyword evidence="7" id="KW-1185">Reference proteome</keyword>
<name>A0ABM5ZVS8_9GAMM</name>
<dbReference type="InterPro" id="IPR009061">
    <property type="entry name" value="DNA-bd_dom_put_sf"/>
</dbReference>
<keyword evidence="3" id="KW-0238">DNA-binding</keyword>
<keyword evidence="2" id="KW-0805">Transcription regulation</keyword>
<accession>A0ABM5ZVS8</accession>
<gene>
    <name evidence="6" type="ORF">A3K91_0488</name>
</gene>
<dbReference type="Gene3D" id="1.10.1660.10">
    <property type="match status" value="1"/>
</dbReference>
<evidence type="ECO:0000256" key="3">
    <source>
        <dbReference type="ARBA" id="ARBA00023125"/>
    </source>
</evidence>
<dbReference type="Proteomes" id="UP000076104">
    <property type="component" value="Chromosome"/>
</dbReference>
<reference evidence="6 7" key="1">
    <citation type="submission" date="2016-03" db="EMBL/GenBank/DDBJ databases">
        <title>Genome sequencing of Psychrobacter alimentarius PAMC 27889.</title>
        <authorList>
            <person name="Lee J."/>
            <person name="Kim O.-S."/>
        </authorList>
    </citation>
    <scope>NUCLEOTIDE SEQUENCE [LARGE SCALE GENOMIC DNA]</scope>
    <source>
        <strain evidence="6 7">PAMC 27889</strain>
    </source>
</reference>
<dbReference type="InterPro" id="IPR000551">
    <property type="entry name" value="MerR-type_HTH_dom"/>
</dbReference>
<sequence>MSPDNSFLLIGALATKANTTKDTVRHYDQLGLLKSRKRQAGSRLYTEFHPECVERIELIKSAQAIGFTLTEIKDSLNDYYDGQLDIDLQLMLTQQKLAQVRKQQANISVMVELLSERVEVLEYMKADHGSKIDVETCKKKYMNNEQNHTDSLTNSSSNFE</sequence>
<keyword evidence="4" id="KW-0804">Transcription</keyword>
<evidence type="ECO:0000259" key="5">
    <source>
        <dbReference type="PROSITE" id="PS50937"/>
    </source>
</evidence>
<dbReference type="InterPro" id="IPR047057">
    <property type="entry name" value="MerR_fam"/>
</dbReference>